<dbReference type="GO" id="GO:0006310">
    <property type="term" value="P:DNA recombination"/>
    <property type="evidence" value="ECO:0007669"/>
    <property type="project" value="UniProtKB-KW"/>
</dbReference>
<evidence type="ECO:0000259" key="2">
    <source>
        <dbReference type="PROSITE" id="PS51898"/>
    </source>
</evidence>
<dbReference type="PANTHER" id="PTHR30349">
    <property type="entry name" value="PHAGE INTEGRASE-RELATED"/>
    <property type="match status" value="1"/>
</dbReference>
<dbReference type="GO" id="GO:0003677">
    <property type="term" value="F:DNA binding"/>
    <property type="evidence" value="ECO:0007669"/>
    <property type="project" value="InterPro"/>
</dbReference>
<dbReference type="Pfam" id="PF00589">
    <property type="entry name" value="Phage_integrase"/>
    <property type="match status" value="1"/>
</dbReference>
<dbReference type="PANTHER" id="PTHR30349:SF64">
    <property type="entry name" value="PROPHAGE INTEGRASE INTD-RELATED"/>
    <property type="match status" value="1"/>
</dbReference>
<dbReference type="InterPro" id="IPR050090">
    <property type="entry name" value="Tyrosine_recombinase_XerCD"/>
</dbReference>
<dbReference type="GO" id="GO:0015074">
    <property type="term" value="P:DNA integration"/>
    <property type="evidence" value="ECO:0007669"/>
    <property type="project" value="InterPro"/>
</dbReference>
<evidence type="ECO:0000313" key="3">
    <source>
        <dbReference type="EMBL" id="GAH27075.1"/>
    </source>
</evidence>
<reference evidence="3" key="1">
    <citation type="journal article" date="2014" name="Front. Microbiol.">
        <title>High frequency of phylogenetically diverse reductive dehalogenase-homologous genes in deep subseafloor sedimentary metagenomes.</title>
        <authorList>
            <person name="Kawai M."/>
            <person name="Futagami T."/>
            <person name="Toyoda A."/>
            <person name="Takaki Y."/>
            <person name="Nishi S."/>
            <person name="Hori S."/>
            <person name="Arai W."/>
            <person name="Tsubouchi T."/>
            <person name="Morono Y."/>
            <person name="Uchiyama I."/>
            <person name="Ito T."/>
            <person name="Fujiyama A."/>
            <person name="Inagaki F."/>
            <person name="Takami H."/>
        </authorList>
    </citation>
    <scope>NUCLEOTIDE SEQUENCE</scope>
    <source>
        <strain evidence="3">Expedition CK06-06</strain>
    </source>
</reference>
<dbReference type="SUPFAM" id="SSF56349">
    <property type="entry name" value="DNA breaking-rejoining enzymes"/>
    <property type="match status" value="1"/>
</dbReference>
<dbReference type="PROSITE" id="PS51898">
    <property type="entry name" value="TYR_RECOMBINASE"/>
    <property type="match status" value="1"/>
</dbReference>
<accession>X1F3E4</accession>
<evidence type="ECO:0000256" key="1">
    <source>
        <dbReference type="ARBA" id="ARBA00023172"/>
    </source>
</evidence>
<feature type="domain" description="Tyr recombinase" evidence="2">
    <location>
        <begin position="17"/>
        <end position="184"/>
    </location>
</feature>
<dbReference type="InterPro" id="IPR002104">
    <property type="entry name" value="Integrase_catalytic"/>
</dbReference>
<proteinExistence type="predicted"/>
<dbReference type="CDD" id="cd00796">
    <property type="entry name" value="INT_Rci_Hp1_C"/>
    <property type="match status" value="1"/>
</dbReference>
<gene>
    <name evidence="3" type="ORF">S03H2_07926</name>
</gene>
<dbReference type="EMBL" id="BARU01003755">
    <property type="protein sequence ID" value="GAH27075.1"/>
    <property type="molecule type" value="Genomic_DNA"/>
</dbReference>
<dbReference type="AlphaFoldDB" id="X1F3E4"/>
<organism evidence="3">
    <name type="scientific">marine sediment metagenome</name>
    <dbReference type="NCBI Taxonomy" id="412755"/>
    <lineage>
        <taxon>unclassified sequences</taxon>
        <taxon>metagenomes</taxon>
        <taxon>ecological metagenomes</taxon>
    </lineage>
</organism>
<keyword evidence="1" id="KW-0233">DNA recombination</keyword>
<protein>
    <recommendedName>
        <fullName evidence="2">Tyr recombinase domain-containing protein</fullName>
    </recommendedName>
</protein>
<comment type="caution">
    <text evidence="3">The sequence shown here is derived from an EMBL/GenBank/DDBJ whole genome shotgun (WGS) entry which is preliminary data.</text>
</comment>
<sequence>MRSNPIPSVTLFKVDNKRTRYLEKEEIARLIHACPDYLRRIVLVALNTGMRKSKILGLQWSDVDFNNKIIYVEQTKNREVREIPINDMIFKTLRNAKKNSKSSYVFCKKDGHPYGDIRGGFNNALKRAGIRHFRFHDLRHTFASHLVMAGIDLKTVQELLGHKSLEMTMRYSHLSPAHKRRVINILGRHMDTIWTPKKRIERKQ</sequence>
<name>X1F3E4_9ZZZZ</name>
<dbReference type="InterPro" id="IPR013762">
    <property type="entry name" value="Integrase-like_cat_sf"/>
</dbReference>
<dbReference type="InterPro" id="IPR011010">
    <property type="entry name" value="DNA_brk_join_enz"/>
</dbReference>
<dbReference type="Gene3D" id="1.10.443.10">
    <property type="entry name" value="Intergrase catalytic core"/>
    <property type="match status" value="1"/>
</dbReference>